<name>A0ABS1J4K1_9BACL</name>
<keyword evidence="2" id="KW-1185">Reference proteome</keyword>
<reference evidence="1 2" key="1">
    <citation type="submission" date="2021-01" db="EMBL/GenBank/DDBJ databases">
        <title>Tumebacillus sp. strain ITR2 16S ribosomal RNA gene Genome sequencing and assembly.</title>
        <authorList>
            <person name="Kang M."/>
        </authorList>
    </citation>
    <scope>NUCLEOTIDE SEQUENCE [LARGE SCALE GENOMIC DNA]</scope>
    <source>
        <strain evidence="1 2">ITR2</strain>
    </source>
</reference>
<dbReference type="EMBL" id="JAEQNB010000001">
    <property type="protein sequence ID" value="MBL0385201.1"/>
    <property type="molecule type" value="Genomic_DNA"/>
</dbReference>
<accession>A0ABS1J4K1</accession>
<sequence>MDQGTLANLNTEQARKIDQLEAELGVVLVAYDGYKQENEQGQPQA</sequence>
<gene>
    <name evidence="1" type="ORF">JJB07_00965</name>
</gene>
<comment type="caution">
    <text evidence="1">The sequence shown here is derived from an EMBL/GenBank/DDBJ whole genome shotgun (WGS) entry which is preliminary data.</text>
</comment>
<protein>
    <submittedName>
        <fullName evidence="1">Uncharacterized protein</fullName>
    </submittedName>
</protein>
<dbReference type="RefSeq" id="WP_201630367.1">
    <property type="nucleotide sequence ID" value="NZ_JAEQNB010000001.1"/>
</dbReference>
<evidence type="ECO:0000313" key="1">
    <source>
        <dbReference type="EMBL" id="MBL0385201.1"/>
    </source>
</evidence>
<organism evidence="1 2">
    <name type="scientific">Tumebacillus amylolyticus</name>
    <dbReference type="NCBI Taxonomy" id="2801339"/>
    <lineage>
        <taxon>Bacteria</taxon>
        <taxon>Bacillati</taxon>
        <taxon>Bacillota</taxon>
        <taxon>Bacilli</taxon>
        <taxon>Bacillales</taxon>
        <taxon>Alicyclobacillaceae</taxon>
        <taxon>Tumebacillus</taxon>
    </lineage>
</organism>
<proteinExistence type="predicted"/>
<evidence type="ECO:0000313" key="2">
    <source>
        <dbReference type="Proteomes" id="UP000602284"/>
    </source>
</evidence>
<dbReference type="Proteomes" id="UP000602284">
    <property type="component" value="Unassembled WGS sequence"/>
</dbReference>